<dbReference type="Proteomes" id="UP000087171">
    <property type="component" value="Chromosome Ca4"/>
</dbReference>
<dbReference type="OrthoDB" id="266020at2759"/>
<feature type="region of interest" description="Disordered" evidence="1">
    <location>
        <begin position="1"/>
        <end position="21"/>
    </location>
</feature>
<dbReference type="eggNOG" id="ENOG502QRK3">
    <property type="taxonomic scope" value="Eukaryota"/>
</dbReference>
<dbReference type="RefSeq" id="XP_004495049.1">
    <property type="nucleotide sequence ID" value="XM_004494992.3"/>
</dbReference>
<dbReference type="GeneID" id="101513143"/>
<protein>
    <submittedName>
        <fullName evidence="3 4">Uncharacterized protein LOC101513143 isoform X1</fullName>
    </submittedName>
</protein>
<feature type="region of interest" description="Disordered" evidence="1">
    <location>
        <begin position="212"/>
        <end position="249"/>
    </location>
</feature>
<evidence type="ECO:0000313" key="5">
    <source>
        <dbReference type="RefSeq" id="XP_004495051.1"/>
    </source>
</evidence>
<evidence type="ECO:0000313" key="2">
    <source>
        <dbReference type="Proteomes" id="UP000087171"/>
    </source>
</evidence>
<dbReference type="PANTHER" id="PTHR33443:SF35">
    <property type="entry name" value="VQ DOMAIN-CONTAINING PROTEIN"/>
    <property type="match status" value="1"/>
</dbReference>
<evidence type="ECO:0000313" key="3">
    <source>
        <dbReference type="RefSeq" id="XP_004495049.1"/>
    </source>
</evidence>
<organism evidence="2 4">
    <name type="scientific">Cicer arietinum</name>
    <name type="common">Chickpea</name>
    <name type="synonym">Garbanzo</name>
    <dbReference type="NCBI Taxonomy" id="3827"/>
    <lineage>
        <taxon>Eukaryota</taxon>
        <taxon>Viridiplantae</taxon>
        <taxon>Streptophyta</taxon>
        <taxon>Embryophyta</taxon>
        <taxon>Tracheophyta</taxon>
        <taxon>Spermatophyta</taxon>
        <taxon>Magnoliopsida</taxon>
        <taxon>eudicotyledons</taxon>
        <taxon>Gunneridae</taxon>
        <taxon>Pentapetalae</taxon>
        <taxon>rosids</taxon>
        <taxon>fabids</taxon>
        <taxon>Fabales</taxon>
        <taxon>Fabaceae</taxon>
        <taxon>Papilionoideae</taxon>
        <taxon>50 kb inversion clade</taxon>
        <taxon>NPAAA clade</taxon>
        <taxon>Hologalegina</taxon>
        <taxon>IRL clade</taxon>
        <taxon>Cicereae</taxon>
        <taxon>Cicer</taxon>
    </lineage>
</organism>
<feature type="compositionally biased region" description="Polar residues" evidence="1">
    <location>
        <begin position="217"/>
        <end position="249"/>
    </location>
</feature>
<dbReference type="RefSeq" id="XP_073223762.1">
    <property type="nucleotide sequence ID" value="XM_073367661.1"/>
</dbReference>
<name>A0A1S2XVC2_CICAR</name>
<dbReference type="KEGG" id="cam:101513143"/>
<sequence length="618" mass="67593">MPVVLDISSDEDEGLKEGPKNSDLEWIQELLFNSDDEESNADSDDVVILHETKPQQHFKSKAISTLSVNDGDDDDDDCVVLEGDPENGVTSVDDEGANGSDELLVVGEKGQVACRDYPHARHLCAKFPFSSTPHEKHCGQCHCYVCDSLAPCLKWGTGILNTDHCHANDKTDMWKVQRKDFRRTQSSPLPASTNYGTSHGVVRSQRFENLPRDINHLSPNSVLRKQPSRSTVMHTPSSLNSISQNQVSRPKSTYAHYSLSSGTQNPIVRSINIPVSRTATNLTIPNGANHGSRYVQPRSTLARDRSRPHSVQLLGVRSHAIQKERERVAISLRPQFLRSPMMSKGVVGRTMGDTLAVNHMSHGSSCFNNHVNAVHQHDKFHTATGFSNPINCNGPGDVCPSINLSTFSDSISGPVSLSCVNQCTVTPETQVYGQTLSQPNDSLNFRQTCIQGNDAPYVACLNSNQHGNDIQIKSQDESANGNITHSGITSQDTFQPKAHEEIPNITSSAEGVSAFDSSWAAKTNQSIELLVEGSALQSSGSIDQSSNVENSSTDQFTGNIEPQNESFHIPSSMVDIENWLLGKDSSQMGTDDVLSFEMNIPSPDPSPFDEGMLLSPWW</sequence>
<dbReference type="PaxDb" id="3827-XP_004495049.1"/>
<evidence type="ECO:0000256" key="1">
    <source>
        <dbReference type="SAM" id="MobiDB-lite"/>
    </source>
</evidence>
<proteinExistence type="predicted"/>
<reference evidence="2" key="1">
    <citation type="journal article" date="2013" name="Nat. Biotechnol.">
        <title>Draft genome sequence of chickpea (Cicer arietinum) provides a resource for trait improvement.</title>
        <authorList>
            <person name="Varshney R.K."/>
            <person name="Song C."/>
            <person name="Saxena R.K."/>
            <person name="Azam S."/>
            <person name="Yu S."/>
            <person name="Sharpe A.G."/>
            <person name="Cannon S."/>
            <person name="Baek J."/>
            <person name="Rosen B.D."/>
            <person name="Tar'an B."/>
            <person name="Millan T."/>
            <person name="Zhang X."/>
            <person name="Ramsay L.D."/>
            <person name="Iwata A."/>
            <person name="Wang Y."/>
            <person name="Nelson W."/>
            <person name="Farmer A.D."/>
            <person name="Gaur P.M."/>
            <person name="Soderlund C."/>
            <person name="Penmetsa R.V."/>
            <person name="Xu C."/>
            <person name="Bharti A.K."/>
            <person name="He W."/>
            <person name="Winter P."/>
            <person name="Zhao S."/>
            <person name="Hane J.K."/>
            <person name="Carrasquilla-Garcia N."/>
            <person name="Condie J.A."/>
            <person name="Upadhyaya H.D."/>
            <person name="Luo M.C."/>
            <person name="Thudi M."/>
            <person name="Gowda C.L."/>
            <person name="Singh N.P."/>
            <person name="Lichtenzveig J."/>
            <person name="Gali K.K."/>
            <person name="Rubio J."/>
            <person name="Nadarajan N."/>
            <person name="Dolezel J."/>
            <person name="Bansal K.C."/>
            <person name="Xu X."/>
            <person name="Edwards D."/>
            <person name="Zhang G."/>
            <person name="Kahl G."/>
            <person name="Gil J."/>
            <person name="Singh K.B."/>
            <person name="Datta S.K."/>
            <person name="Jackson S.A."/>
            <person name="Wang J."/>
            <person name="Cook D.R."/>
        </authorList>
    </citation>
    <scope>NUCLEOTIDE SEQUENCE [LARGE SCALE GENOMIC DNA]</scope>
    <source>
        <strain evidence="2">cv. CDC Frontier</strain>
    </source>
</reference>
<evidence type="ECO:0000313" key="4">
    <source>
        <dbReference type="RefSeq" id="XP_004495050.1"/>
    </source>
</evidence>
<dbReference type="AlphaFoldDB" id="A0A1S2XVC2"/>
<reference evidence="3 4" key="2">
    <citation type="submission" date="2025-04" db="UniProtKB">
        <authorList>
            <consortium name="RefSeq"/>
        </authorList>
    </citation>
    <scope>IDENTIFICATION</scope>
    <source>
        <tissue evidence="3 4">Etiolated seedlings</tissue>
    </source>
</reference>
<accession>A0A1S2XVC2</accession>
<gene>
    <name evidence="3 4 5" type="primary">LOC101513143</name>
</gene>
<keyword evidence="2" id="KW-1185">Reference proteome</keyword>
<dbReference type="InterPro" id="IPR053234">
    <property type="entry name" value="RPM1_Interactor"/>
</dbReference>
<dbReference type="RefSeq" id="XP_004495050.1">
    <property type="nucleotide sequence ID" value="XM_004494993.3"/>
</dbReference>
<dbReference type="STRING" id="3827.A0A1S2XVC2"/>
<dbReference type="PANTHER" id="PTHR33443">
    <property type="entry name" value="ZGC:112980"/>
    <property type="match status" value="1"/>
</dbReference>
<dbReference type="RefSeq" id="XP_004495051.1">
    <property type="nucleotide sequence ID" value="XM_004494994.3"/>
</dbReference>